<evidence type="ECO:0000313" key="2">
    <source>
        <dbReference type="EMBL" id="MBM7562513.1"/>
    </source>
</evidence>
<dbReference type="RefSeq" id="WP_204664940.1">
    <property type="nucleotide sequence ID" value="NZ_JAFBDT010000020.1"/>
</dbReference>
<accession>A0ABS2MSV1</accession>
<evidence type="ECO:0000313" key="3">
    <source>
        <dbReference type="Proteomes" id="UP000767854"/>
    </source>
</evidence>
<organism evidence="2 3">
    <name type="scientific">Fusibacter tunisiensis</name>
    <dbReference type="NCBI Taxonomy" id="1008308"/>
    <lineage>
        <taxon>Bacteria</taxon>
        <taxon>Bacillati</taxon>
        <taxon>Bacillota</taxon>
        <taxon>Clostridia</taxon>
        <taxon>Eubacteriales</taxon>
        <taxon>Eubacteriales Family XII. Incertae Sedis</taxon>
        <taxon>Fusibacter</taxon>
    </lineage>
</organism>
<gene>
    <name evidence="2" type="ORF">JOC49_002074</name>
</gene>
<feature type="domain" description="Transcriptional coactivator p15 (PC4) C-terminal" evidence="1">
    <location>
        <begin position="19"/>
        <end position="66"/>
    </location>
</feature>
<dbReference type="InterPro" id="IPR017154">
    <property type="entry name" value="PC4-like"/>
</dbReference>
<dbReference type="InterPro" id="IPR003173">
    <property type="entry name" value="PC4_C"/>
</dbReference>
<reference evidence="2 3" key="1">
    <citation type="submission" date="2021-01" db="EMBL/GenBank/DDBJ databases">
        <title>Genomic Encyclopedia of Type Strains, Phase IV (KMG-IV): sequencing the most valuable type-strain genomes for metagenomic binning, comparative biology and taxonomic classification.</title>
        <authorList>
            <person name="Goeker M."/>
        </authorList>
    </citation>
    <scope>NUCLEOTIDE SEQUENCE [LARGE SCALE GENOMIC DNA]</scope>
    <source>
        <strain evidence="2 3">DSM 24436</strain>
    </source>
</reference>
<dbReference type="Pfam" id="PF02229">
    <property type="entry name" value="PC4"/>
    <property type="match status" value="1"/>
</dbReference>
<comment type="caution">
    <text evidence="2">The sequence shown here is derived from an EMBL/GenBank/DDBJ whole genome shotgun (WGS) entry which is preliminary data.</text>
</comment>
<proteinExistence type="predicted"/>
<name>A0ABS2MSV1_9FIRM</name>
<dbReference type="Gene3D" id="2.30.31.70">
    <property type="match status" value="1"/>
</dbReference>
<protein>
    <recommendedName>
        <fullName evidence="1">Transcriptional coactivator p15 (PC4) C-terminal domain-containing protein</fullName>
    </recommendedName>
</protein>
<keyword evidence="3" id="KW-1185">Reference proteome</keyword>
<dbReference type="PIRSF" id="PIRSF037246">
    <property type="entry name" value="UCP037246"/>
    <property type="match status" value="1"/>
</dbReference>
<dbReference type="EMBL" id="JAFBDT010000020">
    <property type="protein sequence ID" value="MBM7562513.1"/>
    <property type="molecule type" value="Genomic_DNA"/>
</dbReference>
<dbReference type="Proteomes" id="UP000767854">
    <property type="component" value="Unassembled WGS sequence"/>
</dbReference>
<sequence>MAEFKYEITERIAVLSENNKGWTKELNKVSWNDRAPKYDLRDWHHEDGKMGKGATLTDDEIRNLKEVLNAIEL</sequence>
<evidence type="ECO:0000259" key="1">
    <source>
        <dbReference type="Pfam" id="PF02229"/>
    </source>
</evidence>